<feature type="compositionally biased region" description="Low complexity" evidence="9">
    <location>
        <begin position="427"/>
        <end position="459"/>
    </location>
</feature>
<dbReference type="Pfam" id="PF13639">
    <property type="entry name" value="zf-RING_2"/>
    <property type="match status" value="1"/>
</dbReference>
<feature type="region of interest" description="Disordered" evidence="9">
    <location>
        <begin position="721"/>
        <end position="746"/>
    </location>
</feature>
<keyword evidence="12" id="KW-1185">Reference proteome</keyword>
<feature type="compositionally biased region" description="Polar residues" evidence="9">
    <location>
        <begin position="1"/>
        <end position="14"/>
    </location>
</feature>
<feature type="compositionally biased region" description="Polar residues" evidence="9">
    <location>
        <begin position="181"/>
        <end position="196"/>
    </location>
</feature>
<feature type="compositionally biased region" description="Basic and acidic residues" evidence="9">
    <location>
        <begin position="44"/>
        <end position="54"/>
    </location>
</feature>
<dbReference type="Gene3D" id="3.30.40.10">
    <property type="entry name" value="Zinc/RING finger domain, C3HC4 (zinc finger)"/>
    <property type="match status" value="1"/>
</dbReference>
<accession>A0AAD5TQ69</accession>
<dbReference type="PANTHER" id="PTHR47168:SF1">
    <property type="entry name" value="OS02G0798600 PROTEIN"/>
    <property type="match status" value="1"/>
</dbReference>
<keyword evidence="4 8" id="KW-0863">Zinc-finger</keyword>
<evidence type="ECO:0000313" key="11">
    <source>
        <dbReference type="EMBL" id="KAJ3183810.1"/>
    </source>
</evidence>
<dbReference type="InterPro" id="IPR051653">
    <property type="entry name" value="E3_ligase_sorting_rcpt"/>
</dbReference>
<keyword evidence="6" id="KW-1133">Transmembrane helix</keyword>
<dbReference type="GO" id="GO:0016020">
    <property type="term" value="C:membrane"/>
    <property type="evidence" value="ECO:0007669"/>
    <property type="project" value="UniProtKB-SubCell"/>
</dbReference>
<feature type="compositionally biased region" description="Low complexity" evidence="9">
    <location>
        <begin position="382"/>
        <end position="404"/>
    </location>
</feature>
<feature type="region of interest" description="Disordered" evidence="9">
    <location>
        <begin position="339"/>
        <end position="404"/>
    </location>
</feature>
<feature type="domain" description="RING-type" evidence="10">
    <location>
        <begin position="672"/>
        <end position="714"/>
    </location>
</feature>
<dbReference type="CDD" id="cd16454">
    <property type="entry name" value="RING-H2_PA-TM-RING"/>
    <property type="match status" value="1"/>
</dbReference>
<keyword evidence="7" id="KW-0472">Membrane</keyword>
<evidence type="ECO:0000256" key="7">
    <source>
        <dbReference type="ARBA" id="ARBA00023136"/>
    </source>
</evidence>
<evidence type="ECO:0000256" key="8">
    <source>
        <dbReference type="PROSITE-ProRule" id="PRU00175"/>
    </source>
</evidence>
<feature type="region of interest" description="Disordered" evidence="9">
    <location>
        <begin position="299"/>
        <end position="321"/>
    </location>
</feature>
<protein>
    <recommendedName>
        <fullName evidence="10">RING-type domain-containing protein</fullName>
    </recommendedName>
</protein>
<dbReference type="PROSITE" id="PS50089">
    <property type="entry name" value="ZF_RING_2"/>
    <property type="match status" value="1"/>
</dbReference>
<organism evidence="11 12">
    <name type="scientific">Geranomyces variabilis</name>
    <dbReference type="NCBI Taxonomy" id="109894"/>
    <lineage>
        <taxon>Eukaryota</taxon>
        <taxon>Fungi</taxon>
        <taxon>Fungi incertae sedis</taxon>
        <taxon>Chytridiomycota</taxon>
        <taxon>Chytridiomycota incertae sedis</taxon>
        <taxon>Chytridiomycetes</taxon>
        <taxon>Spizellomycetales</taxon>
        <taxon>Powellomycetaceae</taxon>
        <taxon>Geranomyces</taxon>
    </lineage>
</organism>
<feature type="region of interest" description="Disordered" evidence="9">
    <location>
        <begin position="426"/>
        <end position="510"/>
    </location>
</feature>
<gene>
    <name evidence="11" type="ORF">HDU87_005926</name>
</gene>
<evidence type="ECO:0000256" key="4">
    <source>
        <dbReference type="ARBA" id="ARBA00022771"/>
    </source>
</evidence>
<reference evidence="11" key="1">
    <citation type="submission" date="2020-05" db="EMBL/GenBank/DDBJ databases">
        <title>Phylogenomic resolution of chytrid fungi.</title>
        <authorList>
            <person name="Stajich J.E."/>
            <person name="Amses K."/>
            <person name="Simmons R."/>
            <person name="Seto K."/>
            <person name="Myers J."/>
            <person name="Bonds A."/>
            <person name="Quandt C.A."/>
            <person name="Barry K."/>
            <person name="Liu P."/>
            <person name="Grigoriev I."/>
            <person name="Longcore J.E."/>
            <person name="James T.Y."/>
        </authorList>
    </citation>
    <scope>NUCLEOTIDE SEQUENCE</scope>
    <source>
        <strain evidence="11">JEL0379</strain>
    </source>
</reference>
<feature type="compositionally biased region" description="Low complexity" evidence="9">
    <location>
        <begin position="721"/>
        <end position="736"/>
    </location>
</feature>
<evidence type="ECO:0000256" key="3">
    <source>
        <dbReference type="ARBA" id="ARBA00022723"/>
    </source>
</evidence>
<comment type="caution">
    <text evidence="11">The sequence shown here is derived from an EMBL/GenBank/DDBJ whole genome shotgun (WGS) entry which is preliminary data.</text>
</comment>
<feature type="region of interest" description="Disordered" evidence="9">
    <location>
        <begin position="222"/>
        <end position="251"/>
    </location>
</feature>
<feature type="compositionally biased region" description="Polar residues" evidence="9">
    <location>
        <begin position="359"/>
        <end position="376"/>
    </location>
</feature>
<dbReference type="Proteomes" id="UP001212152">
    <property type="component" value="Unassembled WGS sequence"/>
</dbReference>
<name>A0AAD5TQ69_9FUNG</name>
<dbReference type="PANTHER" id="PTHR47168">
    <property type="entry name" value="RING ZINC FINGER DOMAIN SUPERFAMILY PROTEIN-RELATED"/>
    <property type="match status" value="1"/>
</dbReference>
<keyword evidence="3" id="KW-0479">Metal-binding</keyword>
<dbReference type="SMART" id="SM00184">
    <property type="entry name" value="RING"/>
    <property type="match status" value="1"/>
</dbReference>
<keyword evidence="2" id="KW-0812">Transmembrane</keyword>
<dbReference type="InterPro" id="IPR001841">
    <property type="entry name" value="Znf_RING"/>
</dbReference>
<feature type="region of interest" description="Disordered" evidence="9">
    <location>
        <begin position="762"/>
        <end position="782"/>
    </location>
</feature>
<evidence type="ECO:0000259" key="10">
    <source>
        <dbReference type="PROSITE" id="PS50089"/>
    </source>
</evidence>
<dbReference type="SUPFAM" id="SSF57850">
    <property type="entry name" value="RING/U-box"/>
    <property type="match status" value="1"/>
</dbReference>
<keyword evidence="5" id="KW-0862">Zinc</keyword>
<dbReference type="AlphaFoldDB" id="A0AAD5TQ69"/>
<comment type="subcellular location">
    <subcellularLocation>
        <location evidence="1">Membrane</location>
        <topology evidence="1">Single-pass membrane protein</topology>
    </subcellularLocation>
</comment>
<proteinExistence type="predicted"/>
<feature type="region of interest" description="Disordered" evidence="9">
    <location>
        <begin position="151"/>
        <end position="196"/>
    </location>
</feature>
<dbReference type="EMBL" id="JADGJQ010000005">
    <property type="protein sequence ID" value="KAJ3183810.1"/>
    <property type="molecule type" value="Genomic_DNA"/>
</dbReference>
<dbReference type="GO" id="GO:0008270">
    <property type="term" value="F:zinc ion binding"/>
    <property type="evidence" value="ECO:0007669"/>
    <property type="project" value="UniProtKB-KW"/>
</dbReference>
<dbReference type="InterPro" id="IPR013083">
    <property type="entry name" value="Znf_RING/FYVE/PHD"/>
</dbReference>
<evidence type="ECO:0000256" key="2">
    <source>
        <dbReference type="ARBA" id="ARBA00022692"/>
    </source>
</evidence>
<evidence type="ECO:0000256" key="5">
    <source>
        <dbReference type="ARBA" id="ARBA00022833"/>
    </source>
</evidence>
<evidence type="ECO:0000313" key="12">
    <source>
        <dbReference type="Proteomes" id="UP001212152"/>
    </source>
</evidence>
<evidence type="ECO:0000256" key="9">
    <source>
        <dbReference type="SAM" id="MobiDB-lite"/>
    </source>
</evidence>
<sequence length="797" mass="81157">MGNQQSAAGSSSVPLSEAAEAGASDARPQSPVTTAPDSAATAHEAGEGSRERPSSHVHRTSGTSRLRRRQLFNLAPFVPSSLIMRGHGLGAESSFNLPSEPESADSRSRSQALRVLRRLRGSRESQLPRSTPILSDDMVVDASEAALSSHAARASATASQIHPTPMDLDDSPAHPPASGNDGPSQSENTPDSATAAASVTNGHIIRNMLQTVLSSINALDNSQAAATGGGNPNTDTDSNRTASPTRARTSPNARLAELLQSLQAQHGGSEQPSVVDTGTPSLTSLLRNLRTRALGRNPLAGHAEHVGGSATAALPGNDPRRSPVPVLILIGGGTMRGLRAGRAASSSQSAPTSAAGAENSANLPSSSPTLAEQSSAAPEVNASTDASPPDANPAAAPAVAGSESAPIRRRSINFMIYFIPAAGGAGASATNGNTEPAATAAQPPEAPADASPASNAPVPMDVPLTNILGNLPNLETPSRPSPRAGGPGPAGEGHAPSPFTHATPINLFGGAPGATHNGSLGNIPLTGTRALEEEVAIAIVLQIVSNLLREGSMNGPGGLLGGTLSLDVDLSSAEGGPPGQAGQGAGGAGDATYEDFLRLAELLGPARPRHAAAADVERELPILKFGATPDSSEAMEVDEKVEEATTADSEPDTANKVSWRMDDLVPATREKCMICLSMYENGDDVRVMRCRHGFHKGCLDQWLTQYVNSCPLCRDKAVSPAASSGGAAAPETASSEQDSVPTVPGERRGLLRRVWEMFGPGRTTGAAAATDSPAGLPSTIPVPNGRNLPAAVVVLLG</sequence>
<evidence type="ECO:0000256" key="1">
    <source>
        <dbReference type="ARBA" id="ARBA00004167"/>
    </source>
</evidence>
<feature type="compositionally biased region" description="Basic residues" evidence="9">
    <location>
        <begin position="55"/>
        <end position="67"/>
    </location>
</feature>
<feature type="compositionally biased region" description="Low complexity" evidence="9">
    <location>
        <begin position="339"/>
        <end position="357"/>
    </location>
</feature>
<feature type="compositionally biased region" description="Polar residues" evidence="9">
    <location>
        <begin position="232"/>
        <end position="251"/>
    </location>
</feature>
<feature type="region of interest" description="Disordered" evidence="9">
    <location>
        <begin position="1"/>
        <end position="67"/>
    </location>
</feature>
<evidence type="ECO:0000256" key="6">
    <source>
        <dbReference type="ARBA" id="ARBA00022989"/>
    </source>
</evidence>